<protein>
    <recommendedName>
        <fullName evidence="1">DUF4357 domain-containing protein</fullName>
    </recommendedName>
</protein>
<dbReference type="Pfam" id="PF14267">
    <property type="entry name" value="DUF4357"/>
    <property type="match status" value="1"/>
</dbReference>
<name>A0A1H8P2E4_9PROT</name>
<feature type="domain" description="DUF4357" evidence="1">
    <location>
        <begin position="222"/>
        <end position="275"/>
    </location>
</feature>
<dbReference type="OrthoDB" id="2656488at2"/>
<dbReference type="EMBL" id="FODO01000008">
    <property type="protein sequence ID" value="SEO35931.1"/>
    <property type="molecule type" value="Genomic_DNA"/>
</dbReference>
<gene>
    <name evidence="2" type="ORF">SAMN05216333_108123</name>
</gene>
<accession>A0A1H8P2E4</accession>
<sequence length="281" mass="31059">MPSATIKIFLVYGDPKRLRTAELSNWTGKAVAGPRSEFEGVFSREESNGAGIYLLTGSDPESGKPAIYIGEAESIRDRIKAHLEKDFWNQIIFFISKDENLTKAHIRFLEGKLIDQARKSGRAVVTNGQSSGARLPESDREDMEIFLEKINQLLPVLGVELLVPTAAKAVTESEHKKLFCEIKGIKAEGHLAPNGFVVLKGSQAILNDRASAQRWPWTMNMRQRLKDEGVLEIKNDTLVFTRDAEFTSPSSAAAVIHGGHANGLTAWKDKSGKTLKEIESK</sequence>
<dbReference type="InterPro" id="IPR025579">
    <property type="entry name" value="DUF4357"/>
</dbReference>
<dbReference type="STRING" id="42354.SAMN05216333_108123"/>
<evidence type="ECO:0000259" key="1">
    <source>
        <dbReference type="Pfam" id="PF14267"/>
    </source>
</evidence>
<dbReference type="Proteomes" id="UP000198814">
    <property type="component" value="Unassembled WGS sequence"/>
</dbReference>
<reference evidence="3" key="1">
    <citation type="submission" date="2016-10" db="EMBL/GenBank/DDBJ databases">
        <authorList>
            <person name="Varghese N."/>
            <person name="Submissions S."/>
        </authorList>
    </citation>
    <scope>NUCLEOTIDE SEQUENCE [LARGE SCALE GENOMIC DNA]</scope>
    <source>
        <strain evidence="3">Nm76</strain>
    </source>
</reference>
<evidence type="ECO:0000313" key="2">
    <source>
        <dbReference type="EMBL" id="SEO35931.1"/>
    </source>
</evidence>
<dbReference type="AlphaFoldDB" id="A0A1H8P2E4"/>
<evidence type="ECO:0000313" key="3">
    <source>
        <dbReference type="Proteomes" id="UP000198814"/>
    </source>
</evidence>
<organism evidence="2 3">
    <name type="scientific">Nitrosomonas oligotropha</name>
    <dbReference type="NCBI Taxonomy" id="42354"/>
    <lineage>
        <taxon>Bacteria</taxon>
        <taxon>Pseudomonadati</taxon>
        <taxon>Pseudomonadota</taxon>
        <taxon>Betaproteobacteria</taxon>
        <taxon>Nitrosomonadales</taxon>
        <taxon>Nitrosomonadaceae</taxon>
        <taxon>Nitrosomonas</taxon>
    </lineage>
</organism>
<dbReference type="CDD" id="cd10447">
    <property type="entry name" value="GIY-YIG_unchar_2"/>
    <property type="match status" value="1"/>
</dbReference>
<keyword evidence="3" id="KW-1185">Reference proteome</keyword>
<proteinExistence type="predicted"/>